<accession>A0AAV9KKF3</accession>
<keyword evidence="2" id="KW-1185">Reference proteome</keyword>
<comment type="caution">
    <text evidence="1">The sequence shown here is derived from an EMBL/GenBank/DDBJ whole genome shotgun (WGS) entry which is preliminary data.</text>
</comment>
<dbReference type="PANTHER" id="PTHR33233:SF17">
    <property type="entry name" value="DUF4283 DOMAIN-CONTAINING PROTEIN"/>
    <property type="match status" value="1"/>
</dbReference>
<dbReference type="EMBL" id="JAWPEI010000010">
    <property type="protein sequence ID" value="KAK4713706.1"/>
    <property type="molecule type" value="Genomic_DNA"/>
</dbReference>
<evidence type="ECO:0008006" key="3">
    <source>
        <dbReference type="Google" id="ProtNLM"/>
    </source>
</evidence>
<dbReference type="PANTHER" id="PTHR33233">
    <property type="entry name" value="ENDONUCLEASE/EXONUCLEASE/PHOSPHATASE"/>
    <property type="match status" value="1"/>
</dbReference>
<evidence type="ECO:0000313" key="2">
    <source>
        <dbReference type="Proteomes" id="UP001311915"/>
    </source>
</evidence>
<reference evidence="1 2" key="1">
    <citation type="submission" date="2023-10" db="EMBL/GenBank/DDBJ databases">
        <title>Genome-Wide Identification Analysis in wild type Solanum Pinnatisectum Reveals Some Genes Defensing Phytophthora Infestans.</title>
        <authorList>
            <person name="Sun C."/>
        </authorList>
    </citation>
    <scope>NUCLEOTIDE SEQUENCE [LARGE SCALE GENOMIC DNA]</scope>
    <source>
        <strain evidence="1">LQN</strain>
        <tissue evidence="1">Leaf</tissue>
    </source>
</reference>
<protein>
    <recommendedName>
        <fullName evidence="3">Polyprotein</fullName>
    </recommendedName>
</protein>
<name>A0AAV9KKF3_9SOLN</name>
<organism evidence="1 2">
    <name type="scientific">Solanum pinnatisectum</name>
    <name type="common">tansyleaf nightshade</name>
    <dbReference type="NCBI Taxonomy" id="50273"/>
    <lineage>
        <taxon>Eukaryota</taxon>
        <taxon>Viridiplantae</taxon>
        <taxon>Streptophyta</taxon>
        <taxon>Embryophyta</taxon>
        <taxon>Tracheophyta</taxon>
        <taxon>Spermatophyta</taxon>
        <taxon>Magnoliopsida</taxon>
        <taxon>eudicotyledons</taxon>
        <taxon>Gunneridae</taxon>
        <taxon>Pentapetalae</taxon>
        <taxon>asterids</taxon>
        <taxon>lamiids</taxon>
        <taxon>Solanales</taxon>
        <taxon>Solanaceae</taxon>
        <taxon>Solanoideae</taxon>
        <taxon>Solaneae</taxon>
        <taxon>Solanum</taxon>
    </lineage>
</organism>
<gene>
    <name evidence="1" type="ORF">R3W88_019613</name>
</gene>
<evidence type="ECO:0000313" key="1">
    <source>
        <dbReference type="EMBL" id="KAK4713706.1"/>
    </source>
</evidence>
<sequence length="124" mass="14241">MDSLSWISNGLGEPLHANECTTNVDYISFARVLIEMDVTRVLPKKLKVENPNGRMFEKAVNMNGHKCHVKEGDKPLAPIRKVSKWQPKIDGRKVGEKQGIRNKLKYLKRSMETYTSKTNRQKSK</sequence>
<dbReference type="AlphaFoldDB" id="A0AAV9KKF3"/>
<dbReference type="Proteomes" id="UP001311915">
    <property type="component" value="Unassembled WGS sequence"/>
</dbReference>
<proteinExistence type="predicted"/>